<reference evidence="1" key="1">
    <citation type="submission" date="2024-09" db="EMBL/GenBank/DDBJ databases">
        <title>Black Yeasts Isolated from many extreme environments.</title>
        <authorList>
            <person name="Coleine C."/>
            <person name="Stajich J.E."/>
            <person name="Selbmann L."/>
        </authorList>
    </citation>
    <scope>NUCLEOTIDE SEQUENCE</scope>
    <source>
        <strain evidence="1">CCFEE 5737</strain>
    </source>
</reference>
<gene>
    <name evidence="1" type="ORF">LTS18_001577</name>
</gene>
<comment type="caution">
    <text evidence="1">The sequence shown here is derived from an EMBL/GenBank/DDBJ whole genome shotgun (WGS) entry which is preliminary data.</text>
</comment>
<keyword evidence="2" id="KW-1185">Reference proteome</keyword>
<sequence length="284" mass="33091">MEYTGHLIKVLVGTDKDTYEVHESVLSGSEFFRAALKGEWTEAQEGKVSLQNVKPAIFEVYMQWLYQRRLPEDGQEERECVFMGLFEAYVLGDQFRDASFKDVVIDSIIALPIFARVFLKSSTVRFVYDHSTEHSASRRLVVDLYTRYGYENASWLPETDRAMFPVEFLFDLAKNLFRERKRPNRKIPHPECSSCLYHCHGLFEDGACYKKPNDLAQWWKSSSVSVFPAYRVAESQFIEDENGARKFWQLIQWDVQEERQRVKLSMERDTSCLSHGNGKSSSTI</sequence>
<dbReference type="Proteomes" id="UP001186974">
    <property type="component" value="Unassembled WGS sequence"/>
</dbReference>
<name>A0ACC3D842_9PEZI</name>
<protein>
    <submittedName>
        <fullName evidence="1">Uncharacterized protein</fullName>
    </submittedName>
</protein>
<accession>A0ACC3D842</accession>
<proteinExistence type="predicted"/>
<organism evidence="1 2">
    <name type="scientific">Coniosporium uncinatum</name>
    <dbReference type="NCBI Taxonomy" id="93489"/>
    <lineage>
        <taxon>Eukaryota</taxon>
        <taxon>Fungi</taxon>
        <taxon>Dikarya</taxon>
        <taxon>Ascomycota</taxon>
        <taxon>Pezizomycotina</taxon>
        <taxon>Dothideomycetes</taxon>
        <taxon>Dothideomycetes incertae sedis</taxon>
        <taxon>Coniosporium</taxon>
    </lineage>
</organism>
<evidence type="ECO:0000313" key="2">
    <source>
        <dbReference type="Proteomes" id="UP001186974"/>
    </source>
</evidence>
<evidence type="ECO:0000313" key="1">
    <source>
        <dbReference type="EMBL" id="KAK3063296.1"/>
    </source>
</evidence>
<dbReference type="EMBL" id="JAWDJW010006910">
    <property type="protein sequence ID" value="KAK3063296.1"/>
    <property type="molecule type" value="Genomic_DNA"/>
</dbReference>